<dbReference type="CDD" id="cd10241">
    <property type="entry name" value="ASKHA_NBD_HSP70_BiP"/>
    <property type="match status" value="1"/>
</dbReference>
<dbReference type="Gene3D" id="3.90.640.10">
    <property type="entry name" value="Actin, Chain A, domain 4"/>
    <property type="match status" value="1"/>
</dbReference>
<dbReference type="InterPro" id="IPR043129">
    <property type="entry name" value="ATPase_NBD"/>
</dbReference>
<dbReference type="SUPFAM" id="SSF53067">
    <property type="entry name" value="Actin-like ATPase domain"/>
    <property type="match status" value="2"/>
</dbReference>
<dbReference type="Gene3D" id="3.30.420.40">
    <property type="match status" value="2"/>
</dbReference>
<dbReference type="FunFam" id="3.30.30.30:FF:000005">
    <property type="entry name" value="Heat shock protein ssb1"/>
    <property type="match status" value="1"/>
</dbReference>
<dbReference type="FunFam" id="3.30.420.40:FF:000026">
    <property type="entry name" value="Heat shock protein 70"/>
    <property type="match status" value="1"/>
</dbReference>
<evidence type="ECO:0000313" key="9">
    <source>
        <dbReference type="Proteomes" id="UP001419268"/>
    </source>
</evidence>
<comment type="similarity">
    <text evidence="5">Belongs to the heat shock protein 70 family.</text>
</comment>
<dbReference type="FunFam" id="3.90.640.10:FF:000002">
    <property type="entry name" value="Heat shock 70 kDa"/>
    <property type="match status" value="1"/>
</dbReference>
<dbReference type="Pfam" id="PF00012">
    <property type="entry name" value="HSP70"/>
    <property type="match status" value="2"/>
</dbReference>
<dbReference type="Gene3D" id="1.20.1270.10">
    <property type="match status" value="1"/>
</dbReference>
<dbReference type="PANTHER" id="PTHR19375">
    <property type="entry name" value="HEAT SHOCK PROTEIN 70KDA"/>
    <property type="match status" value="1"/>
</dbReference>
<proteinExistence type="inferred from homology"/>
<dbReference type="FunFam" id="3.30.420.40:FF:000172">
    <property type="entry name" value="Heat shock 70 kDa protein"/>
    <property type="match status" value="1"/>
</dbReference>
<comment type="caution">
    <text evidence="8">The sequence shown here is derived from an EMBL/GenBank/DDBJ whole genome shotgun (WGS) entry which is preliminary data.</text>
</comment>
<dbReference type="PROSITE" id="PS01036">
    <property type="entry name" value="HSP70_3"/>
    <property type="match status" value="1"/>
</dbReference>
<sequence length="680" mass="75901">MARLAILSTFAVTKNESPKLGTVIGIDLGTTYSCVGVYKNGHIEIIANDQGNRITPSWVAFTDGERLIGEAAKNQAAANAERTVFDVKRLIGRKFDDEVVQKDMKLFPYNIVNKDGKPYIKVEKDGESKVFSPEETSAMVLTKMKETAEAYLGKKIKDAVVTVPAYFNDAQRQATKDAGVIAGLNVVRIINEPTAAAIAYGLDKKREDKNILVFDLGGGTFDVSVLAMDNGVFEVLATNGDTHLGGEDFDQRLMDYFIKLINKKHGKDISKDNRALGKLRKECERAKRALSNQHQVRVHIESLFDGVDFSEPLSRARFEEMNSDLFKKTMAPVKKALKDAGLEKNQIDEIVLVGGSTRIPKVQQLLKDFFDGKEPSKGVNPDEAVAHGAAIQGSILSGEGGDETKGMYTFIYTYIHMQYVLCSMLCFLMFCFLSNYILLLDVAPLTLGVETIGGVMTKIIPRNTVIPTKKTQIFSTSRNQQTSVLIKVYEGERSLTKDCRELGEFELSGIVPAPREVPQIEVSFEVDVNGILHVQAQDKASKKFEKITITNDKGRLSEEEIDRMVAEAEEFAAEDKAVKERIESRNSLEHYVYNMKNQMNDQDKLAQQLKSSEKEKIETALKEALEWMDDNQSAEKEDYDEMLKEVQDVCDRVVAKVYFRAAANAEPDEAEAKANDHEED</sequence>
<protein>
    <submittedName>
        <fullName evidence="8">Uncharacterized protein</fullName>
    </submittedName>
</protein>
<dbReference type="Gene3D" id="2.60.34.10">
    <property type="entry name" value="Substrate Binding Domain Of DNAk, Chain A, domain 1"/>
    <property type="match status" value="1"/>
</dbReference>
<evidence type="ECO:0000256" key="7">
    <source>
        <dbReference type="SAM" id="Phobius"/>
    </source>
</evidence>
<dbReference type="SUPFAM" id="SSF100934">
    <property type="entry name" value="Heat shock protein 70kD (HSP70), C-terminal subdomain"/>
    <property type="match status" value="1"/>
</dbReference>
<dbReference type="PRINTS" id="PR00301">
    <property type="entry name" value="HEATSHOCK70"/>
</dbReference>
<keyword evidence="6" id="KW-0175">Coiled coil</keyword>
<keyword evidence="7" id="KW-1133">Transmembrane helix</keyword>
<evidence type="ECO:0000256" key="1">
    <source>
        <dbReference type="ARBA" id="ARBA00004319"/>
    </source>
</evidence>
<evidence type="ECO:0000256" key="3">
    <source>
        <dbReference type="ARBA" id="ARBA00022824"/>
    </source>
</evidence>
<organism evidence="8 9">
    <name type="scientific">Stephania cephalantha</name>
    <dbReference type="NCBI Taxonomy" id="152367"/>
    <lineage>
        <taxon>Eukaryota</taxon>
        <taxon>Viridiplantae</taxon>
        <taxon>Streptophyta</taxon>
        <taxon>Embryophyta</taxon>
        <taxon>Tracheophyta</taxon>
        <taxon>Spermatophyta</taxon>
        <taxon>Magnoliopsida</taxon>
        <taxon>Ranunculales</taxon>
        <taxon>Menispermaceae</taxon>
        <taxon>Menispermoideae</taxon>
        <taxon>Cissampelideae</taxon>
        <taxon>Stephania</taxon>
    </lineage>
</organism>
<evidence type="ECO:0000256" key="4">
    <source>
        <dbReference type="ARBA" id="ARBA00022840"/>
    </source>
</evidence>
<keyword evidence="7" id="KW-0472">Membrane</keyword>
<dbReference type="GO" id="GO:0005788">
    <property type="term" value="C:endoplasmic reticulum lumen"/>
    <property type="evidence" value="ECO:0007669"/>
    <property type="project" value="UniProtKB-SubCell"/>
</dbReference>
<dbReference type="InterPro" id="IPR013126">
    <property type="entry name" value="Hsp_70_fam"/>
</dbReference>
<dbReference type="PROSITE" id="PS00297">
    <property type="entry name" value="HSP70_1"/>
    <property type="match status" value="1"/>
</dbReference>
<dbReference type="Proteomes" id="UP001419268">
    <property type="component" value="Unassembled WGS sequence"/>
</dbReference>
<keyword evidence="7" id="KW-0812">Transmembrane</keyword>
<feature type="coiled-coil region" evidence="6">
    <location>
        <begin position="595"/>
        <end position="637"/>
    </location>
</feature>
<dbReference type="InterPro" id="IPR018181">
    <property type="entry name" value="Heat_shock_70_CS"/>
</dbReference>
<comment type="subcellular location">
    <subcellularLocation>
        <location evidence="1">Endoplasmic reticulum lumen</location>
    </subcellularLocation>
</comment>
<evidence type="ECO:0000313" key="8">
    <source>
        <dbReference type="EMBL" id="KAK9093914.1"/>
    </source>
</evidence>
<dbReference type="FunFam" id="2.60.34.10:FF:000002">
    <property type="entry name" value="Heat shock 70 kDa"/>
    <property type="match status" value="1"/>
</dbReference>
<dbReference type="GO" id="GO:0005524">
    <property type="term" value="F:ATP binding"/>
    <property type="evidence" value="ECO:0007669"/>
    <property type="project" value="UniProtKB-KW"/>
</dbReference>
<gene>
    <name evidence="8" type="ORF">Scep_025383</name>
</gene>
<dbReference type="SUPFAM" id="SSF100920">
    <property type="entry name" value="Heat shock protein 70kD (HSP70), peptide-binding domain"/>
    <property type="match status" value="1"/>
</dbReference>
<dbReference type="GO" id="GO:0140662">
    <property type="term" value="F:ATP-dependent protein folding chaperone"/>
    <property type="evidence" value="ECO:0007669"/>
    <property type="project" value="InterPro"/>
</dbReference>
<dbReference type="PROSITE" id="PS00329">
    <property type="entry name" value="HSP70_2"/>
    <property type="match status" value="1"/>
</dbReference>
<dbReference type="InterPro" id="IPR042050">
    <property type="entry name" value="BIP_NBD"/>
</dbReference>
<name>A0AAP0HPA7_9MAGN</name>
<keyword evidence="3" id="KW-0256">Endoplasmic reticulum</keyword>
<accession>A0AAP0HPA7</accession>
<keyword evidence="9" id="KW-1185">Reference proteome</keyword>
<evidence type="ECO:0000256" key="2">
    <source>
        <dbReference type="ARBA" id="ARBA00022741"/>
    </source>
</evidence>
<evidence type="ECO:0000256" key="5">
    <source>
        <dbReference type="RuleBase" id="RU003322"/>
    </source>
</evidence>
<dbReference type="EMBL" id="JBBNAG010000011">
    <property type="protein sequence ID" value="KAK9093914.1"/>
    <property type="molecule type" value="Genomic_DNA"/>
</dbReference>
<dbReference type="AlphaFoldDB" id="A0AAP0HPA7"/>
<keyword evidence="4 5" id="KW-0067">ATP-binding</keyword>
<feature type="transmembrane region" description="Helical" evidence="7">
    <location>
        <begin position="417"/>
        <end position="438"/>
    </location>
</feature>
<dbReference type="InterPro" id="IPR029048">
    <property type="entry name" value="HSP70_C_sf"/>
</dbReference>
<evidence type="ECO:0000256" key="6">
    <source>
        <dbReference type="SAM" id="Coils"/>
    </source>
</evidence>
<dbReference type="InterPro" id="IPR029047">
    <property type="entry name" value="HSP70_peptide-bd_sf"/>
</dbReference>
<reference evidence="8 9" key="1">
    <citation type="submission" date="2024-01" db="EMBL/GenBank/DDBJ databases">
        <title>Genome assemblies of Stephania.</title>
        <authorList>
            <person name="Yang L."/>
        </authorList>
    </citation>
    <scope>NUCLEOTIDE SEQUENCE [LARGE SCALE GENOMIC DNA]</scope>
    <source>
        <strain evidence="8">JXDWG</strain>
        <tissue evidence="8">Leaf</tissue>
    </source>
</reference>
<keyword evidence="2 5" id="KW-0547">Nucleotide-binding</keyword>